<evidence type="ECO:0000256" key="4">
    <source>
        <dbReference type="ARBA" id="ARBA00022989"/>
    </source>
</evidence>
<comment type="similarity">
    <text evidence="2">Belongs to the SVP26 family.</text>
</comment>
<gene>
    <name evidence="8" type="ORF">VHUM_03521</name>
</gene>
<keyword evidence="3 7" id="KW-0812">Transmembrane</keyword>
<dbReference type="EMBL" id="QKWK01000010">
    <property type="protein sequence ID" value="TXT06048.1"/>
    <property type="molecule type" value="Genomic_DNA"/>
</dbReference>
<evidence type="ECO:0000256" key="7">
    <source>
        <dbReference type="SAM" id="Phobius"/>
    </source>
</evidence>
<evidence type="ECO:0000256" key="1">
    <source>
        <dbReference type="ARBA" id="ARBA00004141"/>
    </source>
</evidence>
<evidence type="ECO:0000256" key="6">
    <source>
        <dbReference type="SAM" id="MobiDB-lite"/>
    </source>
</evidence>
<feature type="transmembrane region" description="Helical" evidence="7">
    <location>
        <begin position="6"/>
        <end position="32"/>
    </location>
</feature>
<feature type="region of interest" description="Disordered" evidence="6">
    <location>
        <begin position="182"/>
        <end position="210"/>
    </location>
</feature>
<dbReference type="GO" id="GO:0097020">
    <property type="term" value="F:COPII receptor activity"/>
    <property type="evidence" value="ECO:0007669"/>
    <property type="project" value="InterPro"/>
</dbReference>
<comment type="subcellular location">
    <subcellularLocation>
        <location evidence="1">Membrane</location>
        <topology evidence="1">Multi-pass membrane protein</topology>
    </subcellularLocation>
</comment>
<dbReference type="InterPro" id="IPR007277">
    <property type="entry name" value="Svp26/Tex261"/>
</dbReference>
<dbReference type="PANTHER" id="PTHR13144">
    <property type="entry name" value="TEX261 PROTEIN"/>
    <property type="match status" value="1"/>
</dbReference>
<comment type="caution">
    <text evidence="8">The sequence shown here is derived from an EMBL/GenBank/DDBJ whole genome shotgun (WGS) entry which is preliminary data.</text>
</comment>
<evidence type="ECO:0000256" key="5">
    <source>
        <dbReference type="ARBA" id="ARBA00023136"/>
    </source>
</evidence>
<feature type="transmembrane region" description="Helical" evidence="7">
    <location>
        <begin position="147"/>
        <end position="169"/>
    </location>
</feature>
<dbReference type="GO" id="GO:0000139">
    <property type="term" value="C:Golgi membrane"/>
    <property type="evidence" value="ECO:0007669"/>
    <property type="project" value="TreeGrafter"/>
</dbReference>
<dbReference type="GO" id="GO:0030134">
    <property type="term" value="C:COPII-coated ER to Golgi transport vesicle"/>
    <property type="evidence" value="ECO:0007669"/>
    <property type="project" value="TreeGrafter"/>
</dbReference>
<dbReference type="GO" id="GO:0006888">
    <property type="term" value="P:endoplasmic reticulum to Golgi vesicle-mediated transport"/>
    <property type="evidence" value="ECO:0007669"/>
    <property type="project" value="InterPro"/>
</dbReference>
<evidence type="ECO:0000256" key="2">
    <source>
        <dbReference type="ARBA" id="ARBA00008096"/>
    </source>
</evidence>
<protein>
    <recommendedName>
        <fullName evidence="10">Endoplasmic reticulum protein</fullName>
    </recommendedName>
</protein>
<keyword evidence="4 7" id="KW-1133">Transmembrane helix</keyword>
<dbReference type="PANTHER" id="PTHR13144:SF0">
    <property type="entry name" value="PROTEIN TEX261"/>
    <property type="match status" value="1"/>
</dbReference>
<evidence type="ECO:0000313" key="8">
    <source>
        <dbReference type="EMBL" id="TXT06048.1"/>
    </source>
</evidence>
<evidence type="ECO:0000313" key="9">
    <source>
        <dbReference type="Proteomes" id="UP000473826"/>
    </source>
</evidence>
<reference evidence="8 9" key="1">
    <citation type="journal article" date="2019" name="PLoS Genet.">
        <title>Convergent evolution of linked mating-type loci in basidiomycete fungi.</title>
        <authorList>
            <person name="Sun S."/>
            <person name="Coelho M.A."/>
            <person name="Heitman J."/>
            <person name="Nowrousian M."/>
        </authorList>
    </citation>
    <scope>NUCLEOTIDE SEQUENCE [LARGE SCALE GENOMIC DNA]</scope>
    <source>
        <strain evidence="8 9">CBS 4282</strain>
    </source>
</reference>
<keyword evidence="9" id="KW-1185">Reference proteome</keyword>
<proteinExistence type="inferred from homology"/>
<evidence type="ECO:0008006" key="10">
    <source>
        <dbReference type="Google" id="ProtNLM"/>
    </source>
</evidence>
<accession>A0A7D8Z6J7</accession>
<evidence type="ECO:0000256" key="3">
    <source>
        <dbReference type="ARBA" id="ARBA00022692"/>
    </source>
</evidence>
<feature type="region of interest" description="Disordered" evidence="6">
    <location>
        <begin position="276"/>
        <end position="355"/>
    </location>
</feature>
<feature type="compositionally biased region" description="Pro residues" evidence="6">
    <location>
        <begin position="287"/>
        <end position="298"/>
    </location>
</feature>
<dbReference type="Proteomes" id="UP000473826">
    <property type="component" value="Unassembled WGS sequence"/>
</dbReference>
<dbReference type="OrthoDB" id="28257at2759"/>
<sequence length="355" mass="37973">MFSLLHLLSYLGGITAFVFVTLSLASGLLWLAELIEEHSRVAKVVGIRAIYVIMVLHVLLYITDGLPLLPTLFSIGCHAVYRQHFSSQWPFISLTSPVFLLSCVLVVADHFLWFFHFAGVAQEAKKYRASKYRYSTNTNPHPDAPTFLDVAVFFAVCVWFIPLFLFLSLSANDNVIPSFDTSAPPSPARGAIDISSPGKPKPSRPARASSSLVKSLLTPIVSLIPHLGRKSRDAEGLIAPRASSPATPSANSTSYFPWGADASSASASPSGFYPPASVPDLSLRGHTPPPPRRMPSEPPKSRSSVSSDVEDASIIPSAKSTTIGGPTGRRSPARSRTMPIGASLSEGGGSKSKAD</sequence>
<dbReference type="GO" id="GO:0005789">
    <property type="term" value="C:endoplasmic reticulum membrane"/>
    <property type="evidence" value="ECO:0007669"/>
    <property type="project" value="TreeGrafter"/>
</dbReference>
<dbReference type="AlphaFoldDB" id="A0A7D8Z6J7"/>
<name>A0A7D8Z6J7_VANHU</name>
<feature type="transmembrane region" description="Helical" evidence="7">
    <location>
        <begin position="44"/>
        <end position="63"/>
    </location>
</feature>
<organism evidence="8 9">
    <name type="scientific">Vanrija humicola</name>
    <name type="common">Yeast</name>
    <name type="synonym">Cryptococcus humicola</name>
    <dbReference type="NCBI Taxonomy" id="5417"/>
    <lineage>
        <taxon>Eukaryota</taxon>
        <taxon>Fungi</taxon>
        <taxon>Dikarya</taxon>
        <taxon>Basidiomycota</taxon>
        <taxon>Agaricomycotina</taxon>
        <taxon>Tremellomycetes</taxon>
        <taxon>Trichosporonales</taxon>
        <taxon>Trichosporonaceae</taxon>
        <taxon>Vanrija</taxon>
    </lineage>
</organism>
<dbReference type="Pfam" id="PF04148">
    <property type="entry name" value="Erv26"/>
    <property type="match status" value="1"/>
</dbReference>
<feature type="compositionally biased region" description="Gly residues" evidence="6">
    <location>
        <begin position="346"/>
        <end position="355"/>
    </location>
</feature>
<keyword evidence="5 7" id="KW-0472">Membrane</keyword>
<feature type="transmembrane region" description="Helical" evidence="7">
    <location>
        <begin position="98"/>
        <end position="121"/>
    </location>
</feature>